<name>A0A514CNB9_9BACT</name>
<dbReference type="AlphaFoldDB" id="A0A514CNB9"/>
<reference evidence="3 4" key="1">
    <citation type="submission" date="2019-06" db="EMBL/GenBank/DDBJ databases">
        <title>Echinicola alkalisoli sp. nov. isolated from saline soil.</title>
        <authorList>
            <person name="Sun J.-Q."/>
            <person name="Xu L."/>
        </authorList>
    </citation>
    <scope>NUCLEOTIDE SEQUENCE [LARGE SCALE GENOMIC DNA]</scope>
    <source>
        <strain evidence="3 4">LN3S3</strain>
    </source>
</reference>
<feature type="coiled-coil region" evidence="1">
    <location>
        <begin position="81"/>
        <end position="135"/>
    </location>
</feature>
<dbReference type="KEGG" id="echi:FKX85_20730"/>
<keyword evidence="4" id="KW-1185">Reference proteome</keyword>
<proteinExistence type="predicted"/>
<evidence type="ECO:0000256" key="2">
    <source>
        <dbReference type="SAM" id="MobiDB-lite"/>
    </source>
</evidence>
<dbReference type="EMBL" id="CP041253">
    <property type="protein sequence ID" value="QDH81322.1"/>
    <property type="molecule type" value="Genomic_DNA"/>
</dbReference>
<feature type="region of interest" description="Disordered" evidence="2">
    <location>
        <begin position="20"/>
        <end position="43"/>
    </location>
</feature>
<dbReference type="RefSeq" id="WP_141616536.1">
    <property type="nucleotide sequence ID" value="NZ_CP041253.1"/>
</dbReference>
<keyword evidence="1" id="KW-0175">Coiled coil</keyword>
<evidence type="ECO:0000313" key="4">
    <source>
        <dbReference type="Proteomes" id="UP000316614"/>
    </source>
</evidence>
<evidence type="ECO:0000256" key="1">
    <source>
        <dbReference type="SAM" id="Coils"/>
    </source>
</evidence>
<organism evidence="3 4">
    <name type="scientific">Echinicola soli</name>
    <dbReference type="NCBI Taxonomy" id="2591634"/>
    <lineage>
        <taxon>Bacteria</taxon>
        <taxon>Pseudomonadati</taxon>
        <taxon>Bacteroidota</taxon>
        <taxon>Cytophagia</taxon>
        <taxon>Cytophagales</taxon>
        <taxon>Cyclobacteriaceae</taxon>
        <taxon>Echinicola</taxon>
    </lineage>
</organism>
<protein>
    <submittedName>
        <fullName evidence="3">Uncharacterized protein</fullName>
    </submittedName>
</protein>
<evidence type="ECO:0000313" key="3">
    <source>
        <dbReference type="EMBL" id="QDH81322.1"/>
    </source>
</evidence>
<dbReference type="Proteomes" id="UP000316614">
    <property type="component" value="Chromosome"/>
</dbReference>
<sequence>MDLLRYKILNCGLAHEVYESEDEESDGQQKPGKRKGFCPPDARKSRLSCAHSMAWFDFLRDLQQDPEKYQSDRVQIILSGMDALRTQLFRLDHQKSKLETEKKNDLDHFSVQQKLTRLSEKYDKVIEEMGRLLQKIKKEYQDQI</sequence>
<dbReference type="OrthoDB" id="838498at2"/>
<accession>A0A514CNB9</accession>
<gene>
    <name evidence="3" type="ORF">FKX85_20730</name>
</gene>